<dbReference type="CDD" id="cd04301">
    <property type="entry name" value="NAT_SF"/>
    <property type="match status" value="1"/>
</dbReference>
<feature type="domain" description="N-acetyltransferase" evidence="1">
    <location>
        <begin position="1"/>
        <end position="168"/>
    </location>
</feature>
<organism evidence="2 3">
    <name type="scientific">Kineosporia corallincola</name>
    <dbReference type="NCBI Taxonomy" id="2835133"/>
    <lineage>
        <taxon>Bacteria</taxon>
        <taxon>Bacillati</taxon>
        <taxon>Actinomycetota</taxon>
        <taxon>Actinomycetes</taxon>
        <taxon>Kineosporiales</taxon>
        <taxon>Kineosporiaceae</taxon>
        <taxon>Kineosporia</taxon>
    </lineage>
</organism>
<evidence type="ECO:0000313" key="2">
    <source>
        <dbReference type="EMBL" id="MBT0771053.1"/>
    </source>
</evidence>
<dbReference type="InterPro" id="IPR000182">
    <property type="entry name" value="GNAT_dom"/>
</dbReference>
<dbReference type="SUPFAM" id="SSF55729">
    <property type="entry name" value="Acyl-CoA N-acyltransferases (Nat)"/>
    <property type="match status" value="1"/>
</dbReference>
<dbReference type="RefSeq" id="WP_214157328.1">
    <property type="nucleotide sequence ID" value="NZ_JAHBAY010000007.1"/>
</dbReference>
<dbReference type="PANTHER" id="PTHR46067">
    <property type="entry name" value="ACYL-COA N-ACYLTRANSFERASES (NAT) SUPERFAMILY PROTEIN"/>
    <property type="match status" value="1"/>
</dbReference>
<dbReference type="Proteomes" id="UP001197247">
    <property type="component" value="Unassembled WGS sequence"/>
</dbReference>
<sequence length="173" mass="19227">MTLRAVGAEDLDLLGQWRNDPEHESVYGDFLPMARRQNPFPERWDVDGLLGEDNGTLMICVAGRPVGAVQWHPVHYGPNRGSQALNIGIAIAPAARGQGVGSRAQRLVCEWLFRHTTVNRVEASTDIENLAEQRSLEKAGFTREGLLRGAQFRGGAWHDLVQYSRLRNDPATN</sequence>
<reference evidence="2 3" key="1">
    <citation type="submission" date="2021-05" db="EMBL/GenBank/DDBJ databases">
        <title>Kineosporia and Streptomyces sp. nov. two new marine actinobacteria isolated from Coral.</title>
        <authorList>
            <person name="Buangrab K."/>
            <person name="Sutthacheep M."/>
            <person name="Yeemin T."/>
            <person name="Harunari E."/>
            <person name="Igarashi Y."/>
            <person name="Kanchanasin P."/>
            <person name="Tanasupawat S."/>
            <person name="Phongsopitanun W."/>
        </authorList>
    </citation>
    <scope>NUCLEOTIDE SEQUENCE [LARGE SCALE GENOMIC DNA]</scope>
    <source>
        <strain evidence="2 3">J2-2</strain>
    </source>
</reference>
<protein>
    <submittedName>
        <fullName evidence="2">GNAT family N-acetyltransferase</fullName>
    </submittedName>
</protein>
<dbReference type="Pfam" id="PF13302">
    <property type="entry name" value="Acetyltransf_3"/>
    <property type="match status" value="1"/>
</dbReference>
<keyword evidence="3" id="KW-1185">Reference proteome</keyword>
<gene>
    <name evidence="2" type="ORF">KIH74_19090</name>
</gene>
<dbReference type="PROSITE" id="PS51186">
    <property type="entry name" value="GNAT"/>
    <property type="match status" value="1"/>
</dbReference>
<evidence type="ECO:0000259" key="1">
    <source>
        <dbReference type="PROSITE" id="PS51186"/>
    </source>
</evidence>
<proteinExistence type="predicted"/>
<accession>A0ABS5TJN6</accession>
<evidence type="ECO:0000313" key="3">
    <source>
        <dbReference type="Proteomes" id="UP001197247"/>
    </source>
</evidence>
<dbReference type="InterPro" id="IPR016181">
    <property type="entry name" value="Acyl_CoA_acyltransferase"/>
</dbReference>
<dbReference type="EMBL" id="JAHBAY010000007">
    <property type="protein sequence ID" value="MBT0771053.1"/>
    <property type="molecule type" value="Genomic_DNA"/>
</dbReference>
<name>A0ABS5TJN6_9ACTN</name>
<dbReference type="PANTHER" id="PTHR46067:SF27">
    <property type="entry name" value="ACYL-COA N-ACYLTRANSFERASES (NAT) SUPERFAMILY PROTEIN"/>
    <property type="match status" value="1"/>
</dbReference>
<comment type="caution">
    <text evidence="2">The sequence shown here is derived from an EMBL/GenBank/DDBJ whole genome shotgun (WGS) entry which is preliminary data.</text>
</comment>
<dbReference type="Gene3D" id="3.40.630.30">
    <property type="match status" value="1"/>
</dbReference>